<proteinExistence type="predicted"/>
<gene>
    <name evidence="2" type="ORF">AFUS01_LOCUS43401</name>
</gene>
<keyword evidence="3" id="KW-1185">Reference proteome</keyword>
<feature type="transmembrane region" description="Helical" evidence="1">
    <location>
        <begin position="31"/>
        <end position="50"/>
    </location>
</feature>
<reference evidence="2" key="1">
    <citation type="submission" date="2021-06" db="EMBL/GenBank/DDBJ databases">
        <authorList>
            <person name="Hodson N. C."/>
            <person name="Mongue J. A."/>
            <person name="Jaron S. K."/>
        </authorList>
    </citation>
    <scope>NUCLEOTIDE SEQUENCE</scope>
</reference>
<protein>
    <submittedName>
        <fullName evidence="2">Uncharacterized protein</fullName>
    </submittedName>
</protein>
<organism evidence="2 3">
    <name type="scientific">Allacma fusca</name>
    <dbReference type="NCBI Taxonomy" id="39272"/>
    <lineage>
        <taxon>Eukaryota</taxon>
        <taxon>Metazoa</taxon>
        <taxon>Ecdysozoa</taxon>
        <taxon>Arthropoda</taxon>
        <taxon>Hexapoda</taxon>
        <taxon>Collembola</taxon>
        <taxon>Symphypleona</taxon>
        <taxon>Sminthuridae</taxon>
        <taxon>Allacma</taxon>
    </lineage>
</organism>
<comment type="caution">
    <text evidence="2">The sequence shown here is derived from an EMBL/GenBank/DDBJ whole genome shotgun (WGS) entry which is preliminary data.</text>
</comment>
<keyword evidence="1" id="KW-0812">Transmembrane</keyword>
<evidence type="ECO:0000313" key="2">
    <source>
        <dbReference type="EMBL" id="CAG7833822.1"/>
    </source>
</evidence>
<dbReference type="AlphaFoldDB" id="A0A8J2LDR4"/>
<keyword evidence="1" id="KW-0472">Membrane</keyword>
<dbReference type="OrthoDB" id="96314at2759"/>
<dbReference type="Proteomes" id="UP000708208">
    <property type="component" value="Unassembled WGS sequence"/>
</dbReference>
<dbReference type="EMBL" id="CAJVCH010570035">
    <property type="protein sequence ID" value="CAG7833822.1"/>
    <property type="molecule type" value="Genomic_DNA"/>
</dbReference>
<evidence type="ECO:0000256" key="1">
    <source>
        <dbReference type="SAM" id="Phobius"/>
    </source>
</evidence>
<name>A0A8J2LDR4_9HEXA</name>
<sequence length="238" mass="26947">MENFEDPELPEIPVSQSTSGKMRFLGIKLKLFLTVAFLAAGFVAWELVSLKKVNRNYDLKDERGISVAPDLFEDTRRNISLSYGDVETRDFILTVANCSIPYVPIRGKVVSKKLRSHYDIPNCREPYGVQSSLNDNDELVISNADKYSSCCYAEITRPEHSKSDRYRMHHVYGPALGSSKLSCKYPNEEKGTGQDKVLESNPREANQCDDDSSRLCIPLPCLPKSPPNFELTPRQYEL</sequence>
<keyword evidence="1" id="KW-1133">Transmembrane helix</keyword>
<evidence type="ECO:0000313" key="3">
    <source>
        <dbReference type="Proteomes" id="UP000708208"/>
    </source>
</evidence>
<accession>A0A8J2LDR4</accession>